<reference evidence="9 10" key="1">
    <citation type="submission" date="2019-06" db="EMBL/GenBank/DDBJ databases">
        <authorList>
            <person name="Broberg M."/>
        </authorList>
    </citation>
    <scope>NUCLEOTIDE SEQUENCE [LARGE SCALE GENOMIC DNA]</scope>
</reference>
<accession>A0ABY6UC67</accession>
<keyword evidence="6" id="KW-0503">Monooxygenase</keyword>
<evidence type="ECO:0000256" key="7">
    <source>
        <dbReference type="SAM" id="Phobius"/>
    </source>
</evidence>
<feature type="transmembrane region" description="Helical" evidence="7">
    <location>
        <begin position="625"/>
        <end position="647"/>
    </location>
</feature>
<comment type="similarity">
    <text evidence="2">Belongs to the paxM FAD-dependent monooxygenase family.</text>
</comment>
<dbReference type="EMBL" id="CABFNS010000782">
    <property type="protein sequence ID" value="VUC28210.1"/>
    <property type="molecule type" value="Genomic_DNA"/>
</dbReference>
<dbReference type="Pfam" id="PF01494">
    <property type="entry name" value="FAD_binding_3"/>
    <property type="match status" value="1"/>
</dbReference>
<dbReference type="InterPro" id="IPR036188">
    <property type="entry name" value="FAD/NAD-bd_sf"/>
</dbReference>
<keyword evidence="4" id="KW-0274">FAD</keyword>
<keyword evidence="7" id="KW-1133">Transmembrane helix</keyword>
<keyword evidence="3" id="KW-0285">Flavoprotein</keyword>
<sequence>MAGKNFKVIIAGGGIAGLGLANMLEMAGIDWVLLESHSEIAPQVGASIGLFPNGLRILDQMGVYETIRATWGYHPMSNTNRDAKGRVICFSPAMGDHLEKRHGYPFVFIDRRSLLQILFDNLKHKERIHLRKKVANVDMGEYEVKVTTADGETFEGDILVGADGVHSRVREEMWRIGGRIQPGVFLKDQESLISCRYKCVFGISEMSEGLDSNQFVCGNGHTYLISPGPGKRTYWFLFVNTGDGSMNRDQIPRYTKEEETSLVEKHLRDPIAERHTFGDLYESRLYSTLTPLVEHVFKRWHFGQIMLLGDSAHKHNPIAGQGGMSALESSAAFVNELQDLLKRKDARTISNDDYDSMLTRVQRRFETRVKGLVKAANDQQRLLANDHPMSGLVPGFLGTFGGLEYDLAHLKKRVVGAISLRDFPIPERPRLVPYTDELPARPIRKMWMLKWGAIMMAVSIFLSSRGLYDLPALRGIQSGVAGGESQQTYASILMDQIRSILIPADFNLMLGHNLNTTLVLIEVISILTSLATIWTIEGYRVGHQRSILRWPILFWLAYKMKGLGWVVSLYFTFHIAFGNNTTVGRPVPASVAKAATVALFVVYFVAASLVVLNFEQQPTGVPFDLLQPVPLYIGILTALFTAISSQITRIKGAKHSPSASNTKTSDMRNGDVVHLNRLYSLLSVSLGTAHLGTTTFAAVQLRGHFSQIVQSPNLLLHASPPGISEGVHCQLFWDLIISSASLSVFMLHTVWNLRGMGYISTMHAFKVIIMVLVGQIIVGPGAAFAALWHWRENLLSGLSRQSY</sequence>
<dbReference type="Proteomes" id="UP000766486">
    <property type="component" value="Unassembled WGS sequence"/>
</dbReference>
<feature type="transmembrane region" description="Helical" evidence="7">
    <location>
        <begin position="548"/>
        <end position="571"/>
    </location>
</feature>
<dbReference type="PANTHER" id="PTHR47356">
    <property type="entry name" value="FAD-DEPENDENT MONOOXYGENASE ASQG-RELATED"/>
    <property type="match status" value="1"/>
</dbReference>
<name>A0ABY6UC67_BIOOC</name>
<comment type="caution">
    <text evidence="9">The sequence shown here is derived from an EMBL/GenBank/DDBJ whole genome shotgun (WGS) entry which is preliminary data.</text>
</comment>
<evidence type="ECO:0000313" key="9">
    <source>
        <dbReference type="EMBL" id="VUC28210.1"/>
    </source>
</evidence>
<evidence type="ECO:0000256" key="2">
    <source>
        <dbReference type="ARBA" id="ARBA00007992"/>
    </source>
</evidence>
<protein>
    <recommendedName>
        <fullName evidence="8">FAD-binding domain-containing protein</fullName>
    </recommendedName>
</protein>
<keyword evidence="10" id="KW-1185">Reference proteome</keyword>
<dbReference type="PRINTS" id="PR00420">
    <property type="entry name" value="RNGMNOXGNASE"/>
</dbReference>
<feature type="transmembrane region" description="Helical" evidence="7">
    <location>
        <begin position="517"/>
        <end position="536"/>
    </location>
</feature>
<dbReference type="InterPro" id="IPR050562">
    <property type="entry name" value="FAD_mOase_fung"/>
</dbReference>
<feature type="transmembrane region" description="Helical" evidence="7">
    <location>
        <begin position="591"/>
        <end position="613"/>
    </location>
</feature>
<organism evidence="9 10">
    <name type="scientific">Bionectria ochroleuca</name>
    <name type="common">Gliocladium roseum</name>
    <dbReference type="NCBI Taxonomy" id="29856"/>
    <lineage>
        <taxon>Eukaryota</taxon>
        <taxon>Fungi</taxon>
        <taxon>Dikarya</taxon>
        <taxon>Ascomycota</taxon>
        <taxon>Pezizomycotina</taxon>
        <taxon>Sordariomycetes</taxon>
        <taxon>Hypocreomycetidae</taxon>
        <taxon>Hypocreales</taxon>
        <taxon>Bionectriaceae</taxon>
        <taxon>Clonostachys</taxon>
    </lineage>
</organism>
<feature type="transmembrane region" description="Helical" evidence="7">
    <location>
        <begin position="765"/>
        <end position="790"/>
    </location>
</feature>
<dbReference type="Gene3D" id="3.50.50.60">
    <property type="entry name" value="FAD/NAD(P)-binding domain"/>
    <property type="match status" value="1"/>
</dbReference>
<comment type="cofactor">
    <cofactor evidence="1">
        <name>FAD</name>
        <dbReference type="ChEBI" id="CHEBI:57692"/>
    </cofactor>
</comment>
<keyword evidence="7" id="KW-0812">Transmembrane</keyword>
<evidence type="ECO:0000313" key="10">
    <source>
        <dbReference type="Proteomes" id="UP000766486"/>
    </source>
</evidence>
<evidence type="ECO:0000256" key="1">
    <source>
        <dbReference type="ARBA" id="ARBA00001974"/>
    </source>
</evidence>
<evidence type="ECO:0000259" key="8">
    <source>
        <dbReference type="Pfam" id="PF01494"/>
    </source>
</evidence>
<feature type="transmembrane region" description="Helical" evidence="7">
    <location>
        <begin position="731"/>
        <end position="753"/>
    </location>
</feature>
<evidence type="ECO:0000256" key="5">
    <source>
        <dbReference type="ARBA" id="ARBA00023002"/>
    </source>
</evidence>
<keyword evidence="5" id="KW-0560">Oxidoreductase</keyword>
<dbReference type="SUPFAM" id="SSF51905">
    <property type="entry name" value="FAD/NAD(P)-binding domain"/>
    <property type="match status" value="1"/>
</dbReference>
<proteinExistence type="inferred from homology"/>
<feature type="domain" description="FAD-binding" evidence="8">
    <location>
        <begin position="7"/>
        <end position="342"/>
    </location>
</feature>
<evidence type="ECO:0000256" key="3">
    <source>
        <dbReference type="ARBA" id="ARBA00022630"/>
    </source>
</evidence>
<keyword evidence="7" id="KW-0472">Membrane</keyword>
<evidence type="ECO:0000256" key="4">
    <source>
        <dbReference type="ARBA" id="ARBA00022827"/>
    </source>
</evidence>
<feature type="transmembrane region" description="Helical" evidence="7">
    <location>
        <begin position="448"/>
        <end position="468"/>
    </location>
</feature>
<evidence type="ECO:0000256" key="6">
    <source>
        <dbReference type="ARBA" id="ARBA00023033"/>
    </source>
</evidence>
<dbReference type="PANTHER" id="PTHR47356:SF2">
    <property type="entry name" value="FAD-BINDING DOMAIN-CONTAINING PROTEIN-RELATED"/>
    <property type="match status" value="1"/>
</dbReference>
<dbReference type="InterPro" id="IPR002938">
    <property type="entry name" value="FAD-bd"/>
</dbReference>
<gene>
    <name evidence="9" type="ORF">CLO192961_LOCUS228766</name>
</gene>